<proteinExistence type="predicted"/>
<sequence length="132" mass="14799">MTKFVISDIDGTVTKSDVLGHIIPLLGGDWSHDGIAEFFNAIQENGYQFIYLSARAIGQSQITRNYLKKVKQSNRELPVGPLLISPDTLMTAFYREVILKKPEDFKIECLKNIASLFPGTNPFYAGFGNRIN</sequence>
<evidence type="ECO:0000259" key="1">
    <source>
        <dbReference type="SMART" id="SM00775"/>
    </source>
</evidence>
<gene>
    <name evidence="2" type="ORF">OKA104_LOCUS50569</name>
</gene>
<dbReference type="InterPro" id="IPR026058">
    <property type="entry name" value="LIPIN"/>
</dbReference>
<dbReference type="GO" id="GO:0032869">
    <property type="term" value="P:cellular response to insulin stimulus"/>
    <property type="evidence" value="ECO:0007669"/>
    <property type="project" value="TreeGrafter"/>
</dbReference>
<accession>A0A820N9Q7</accession>
<dbReference type="EMBL" id="CAJOAY010025672">
    <property type="protein sequence ID" value="CAF4385043.1"/>
    <property type="molecule type" value="Genomic_DNA"/>
</dbReference>
<dbReference type="SUPFAM" id="SSF56784">
    <property type="entry name" value="HAD-like"/>
    <property type="match status" value="1"/>
</dbReference>
<dbReference type="AlphaFoldDB" id="A0A820N9Q7"/>
<dbReference type="SMART" id="SM00775">
    <property type="entry name" value="LNS2"/>
    <property type="match status" value="1"/>
</dbReference>
<dbReference type="InterPro" id="IPR013209">
    <property type="entry name" value="LNS2"/>
</dbReference>
<evidence type="ECO:0000313" key="3">
    <source>
        <dbReference type="Proteomes" id="UP000663881"/>
    </source>
</evidence>
<dbReference type="GO" id="GO:0009062">
    <property type="term" value="P:fatty acid catabolic process"/>
    <property type="evidence" value="ECO:0007669"/>
    <property type="project" value="TreeGrafter"/>
</dbReference>
<organism evidence="2 3">
    <name type="scientific">Adineta steineri</name>
    <dbReference type="NCBI Taxonomy" id="433720"/>
    <lineage>
        <taxon>Eukaryota</taxon>
        <taxon>Metazoa</taxon>
        <taxon>Spiralia</taxon>
        <taxon>Gnathifera</taxon>
        <taxon>Rotifera</taxon>
        <taxon>Eurotatoria</taxon>
        <taxon>Bdelloidea</taxon>
        <taxon>Adinetida</taxon>
        <taxon>Adinetidae</taxon>
        <taxon>Adineta</taxon>
    </lineage>
</organism>
<dbReference type="Pfam" id="PF08235">
    <property type="entry name" value="LNS2"/>
    <property type="match status" value="1"/>
</dbReference>
<comment type="caution">
    <text evidence="2">The sequence shown here is derived from an EMBL/GenBank/DDBJ whole genome shotgun (WGS) entry which is preliminary data.</text>
</comment>
<reference evidence="2" key="1">
    <citation type="submission" date="2021-02" db="EMBL/GenBank/DDBJ databases">
        <authorList>
            <person name="Nowell W R."/>
        </authorList>
    </citation>
    <scope>NUCLEOTIDE SEQUENCE</scope>
</reference>
<dbReference type="PANTHER" id="PTHR12181:SF12">
    <property type="entry name" value="PHOSPHATIDATE PHOSPHATASE"/>
    <property type="match status" value="1"/>
</dbReference>
<name>A0A820N9Q7_9BILA</name>
<dbReference type="GO" id="GO:0005634">
    <property type="term" value="C:nucleus"/>
    <property type="evidence" value="ECO:0007669"/>
    <property type="project" value="TreeGrafter"/>
</dbReference>
<protein>
    <recommendedName>
        <fullName evidence="1">LNS2/PITP domain-containing protein</fullName>
    </recommendedName>
</protein>
<dbReference type="InterPro" id="IPR036412">
    <property type="entry name" value="HAD-like_sf"/>
</dbReference>
<evidence type="ECO:0000313" key="2">
    <source>
        <dbReference type="EMBL" id="CAF4385043.1"/>
    </source>
</evidence>
<feature type="non-terminal residue" evidence="2">
    <location>
        <position position="1"/>
    </location>
</feature>
<feature type="domain" description="LNS2/PITP" evidence="1">
    <location>
        <begin position="4"/>
        <end position="132"/>
    </location>
</feature>
<dbReference type="GO" id="GO:0008195">
    <property type="term" value="F:phosphatidate phosphatase activity"/>
    <property type="evidence" value="ECO:0007669"/>
    <property type="project" value="TreeGrafter"/>
</dbReference>
<dbReference type="Gene3D" id="3.40.50.1000">
    <property type="entry name" value="HAD superfamily/HAD-like"/>
    <property type="match status" value="1"/>
</dbReference>
<dbReference type="GO" id="GO:0045944">
    <property type="term" value="P:positive regulation of transcription by RNA polymerase II"/>
    <property type="evidence" value="ECO:0007669"/>
    <property type="project" value="TreeGrafter"/>
</dbReference>
<dbReference type="InterPro" id="IPR023214">
    <property type="entry name" value="HAD_sf"/>
</dbReference>
<dbReference type="GO" id="GO:0019432">
    <property type="term" value="P:triglyceride biosynthetic process"/>
    <property type="evidence" value="ECO:0007669"/>
    <property type="project" value="TreeGrafter"/>
</dbReference>
<dbReference type="PANTHER" id="PTHR12181">
    <property type="entry name" value="LIPIN"/>
    <property type="match status" value="1"/>
</dbReference>
<dbReference type="Proteomes" id="UP000663881">
    <property type="component" value="Unassembled WGS sequence"/>
</dbReference>
<dbReference type="InterPro" id="IPR031315">
    <property type="entry name" value="LNS2/PITP"/>
</dbReference>
<dbReference type="GO" id="GO:0003713">
    <property type="term" value="F:transcription coactivator activity"/>
    <property type="evidence" value="ECO:0007669"/>
    <property type="project" value="TreeGrafter"/>
</dbReference>